<dbReference type="Proteomes" id="UP000321363">
    <property type="component" value="Unassembled WGS sequence"/>
</dbReference>
<feature type="transmembrane region" description="Helical" evidence="6">
    <location>
        <begin position="151"/>
        <end position="172"/>
    </location>
</feature>
<comment type="caution">
    <text evidence="7">The sequence shown here is derived from an EMBL/GenBank/DDBJ whole genome shotgun (WGS) entry which is preliminary data.</text>
</comment>
<evidence type="ECO:0000256" key="2">
    <source>
        <dbReference type="ARBA" id="ARBA00022475"/>
    </source>
</evidence>
<keyword evidence="4 6" id="KW-1133">Transmembrane helix</keyword>
<comment type="subcellular location">
    <subcellularLocation>
        <location evidence="1">Cell membrane</location>
        <topology evidence="1">Multi-pass membrane protein</topology>
    </subcellularLocation>
</comment>
<dbReference type="GO" id="GO:0005886">
    <property type="term" value="C:plasma membrane"/>
    <property type="evidence" value="ECO:0007669"/>
    <property type="project" value="UniProtKB-SubCell"/>
</dbReference>
<proteinExistence type="predicted"/>
<name>A0A5C6VL71_9BACI</name>
<keyword evidence="5 6" id="KW-0472">Membrane</keyword>
<feature type="transmembrane region" description="Helical" evidence="6">
    <location>
        <begin position="76"/>
        <end position="95"/>
    </location>
</feature>
<feature type="transmembrane region" description="Helical" evidence="6">
    <location>
        <begin position="20"/>
        <end position="37"/>
    </location>
</feature>
<evidence type="ECO:0000256" key="1">
    <source>
        <dbReference type="ARBA" id="ARBA00004651"/>
    </source>
</evidence>
<keyword evidence="8" id="KW-1185">Reference proteome</keyword>
<keyword evidence="3 6" id="KW-0812">Transmembrane</keyword>
<evidence type="ECO:0000256" key="5">
    <source>
        <dbReference type="ARBA" id="ARBA00023136"/>
    </source>
</evidence>
<evidence type="ECO:0000256" key="4">
    <source>
        <dbReference type="ARBA" id="ARBA00022989"/>
    </source>
</evidence>
<evidence type="ECO:0000256" key="3">
    <source>
        <dbReference type="ARBA" id="ARBA00022692"/>
    </source>
</evidence>
<evidence type="ECO:0000313" key="8">
    <source>
        <dbReference type="Proteomes" id="UP000321363"/>
    </source>
</evidence>
<gene>
    <name evidence="7" type="ORF">FS935_18200</name>
</gene>
<dbReference type="EMBL" id="VOQF01000013">
    <property type="protein sequence ID" value="TXC85987.1"/>
    <property type="molecule type" value="Genomic_DNA"/>
</dbReference>
<sequence>MIVMVGDLLSNFSFSAQWNGGVFYFVLLTIVCYLFILPTPKNHPKGKSVVFVIAILLLAFTLGGPLNILARMIFRAHIIQMVILFFIVAPMLVLGAKRGILSSKLTRPFINNWNMIIKRPIISILFFHGLFLMYHIPSVFDEIRMSNMLNYLYLIGLFLAAILLYSSLFTYNDDNLFSIQYKRTYVALNMIILLGFSVFLLITKKQLFGIYNDLELLQSALNVCLPAEETIEDIPVEFFDVLNPYPPLQEQKIGGSILAGSQVLTLLLFSSYSFLRNKKI</sequence>
<feature type="transmembrane region" description="Helical" evidence="6">
    <location>
        <begin position="184"/>
        <end position="202"/>
    </location>
</feature>
<feature type="transmembrane region" description="Helical" evidence="6">
    <location>
        <begin position="253"/>
        <end position="275"/>
    </location>
</feature>
<organism evidence="7 8">
    <name type="scientific">Metabacillus litoralis</name>
    <dbReference type="NCBI Taxonomy" id="152268"/>
    <lineage>
        <taxon>Bacteria</taxon>
        <taxon>Bacillati</taxon>
        <taxon>Bacillota</taxon>
        <taxon>Bacilli</taxon>
        <taxon>Bacillales</taxon>
        <taxon>Bacillaceae</taxon>
        <taxon>Metabacillus</taxon>
    </lineage>
</organism>
<accession>A0A5C6VL71</accession>
<evidence type="ECO:0008006" key="9">
    <source>
        <dbReference type="Google" id="ProtNLM"/>
    </source>
</evidence>
<dbReference type="AlphaFoldDB" id="A0A5C6VL71"/>
<evidence type="ECO:0000256" key="6">
    <source>
        <dbReference type="SAM" id="Phobius"/>
    </source>
</evidence>
<reference evidence="7 8" key="1">
    <citation type="journal article" date="2005" name="Int. J. Syst. Evol. Microbiol.">
        <title>Bacillus litoralis sp. nov., isolated from a tidal flat of the Yellow Sea in Korea.</title>
        <authorList>
            <person name="Yoon J.H."/>
            <person name="Oh T.K."/>
        </authorList>
    </citation>
    <scope>NUCLEOTIDE SEQUENCE [LARGE SCALE GENOMIC DNA]</scope>
    <source>
        <strain evidence="7 8">SW-211</strain>
    </source>
</reference>
<protein>
    <recommendedName>
        <fullName evidence="9">Cytochrome c oxidase assembly protein</fullName>
    </recommendedName>
</protein>
<feature type="transmembrane region" description="Helical" evidence="6">
    <location>
        <begin position="116"/>
        <end position="136"/>
    </location>
</feature>
<dbReference type="InterPro" id="IPR019108">
    <property type="entry name" value="Caa3_assmbl_CtaG-rel"/>
</dbReference>
<keyword evidence="2" id="KW-1003">Cell membrane</keyword>
<feature type="transmembrane region" description="Helical" evidence="6">
    <location>
        <begin position="49"/>
        <end position="70"/>
    </location>
</feature>
<dbReference type="Pfam" id="PF09678">
    <property type="entry name" value="Caa3_CtaG"/>
    <property type="match status" value="1"/>
</dbReference>
<evidence type="ECO:0000313" key="7">
    <source>
        <dbReference type="EMBL" id="TXC85987.1"/>
    </source>
</evidence>